<protein>
    <recommendedName>
        <fullName evidence="4">Cysteine-rich transmembrane CYSTM domain-containing protein</fullName>
    </recommendedName>
</protein>
<feature type="compositionally biased region" description="Polar residues" evidence="1">
    <location>
        <begin position="96"/>
        <end position="109"/>
    </location>
</feature>
<evidence type="ECO:0000313" key="2">
    <source>
        <dbReference type="EMBL" id="PAV78717.1"/>
    </source>
</evidence>
<evidence type="ECO:0000313" key="3">
    <source>
        <dbReference type="Proteomes" id="UP000218231"/>
    </source>
</evidence>
<evidence type="ECO:0008006" key="4">
    <source>
        <dbReference type="Google" id="ProtNLM"/>
    </source>
</evidence>
<organism evidence="2 3">
    <name type="scientific">Diploscapter pachys</name>
    <dbReference type="NCBI Taxonomy" id="2018661"/>
    <lineage>
        <taxon>Eukaryota</taxon>
        <taxon>Metazoa</taxon>
        <taxon>Ecdysozoa</taxon>
        <taxon>Nematoda</taxon>
        <taxon>Chromadorea</taxon>
        <taxon>Rhabditida</taxon>
        <taxon>Rhabditina</taxon>
        <taxon>Rhabditomorpha</taxon>
        <taxon>Rhabditoidea</taxon>
        <taxon>Rhabditidae</taxon>
        <taxon>Diploscapter</taxon>
    </lineage>
</organism>
<dbReference type="Proteomes" id="UP000218231">
    <property type="component" value="Unassembled WGS sequence"/>
</dbReference>
<dbReference type="STRING" id="2018661.A0A2A2KXX5"/>
<reference evidence="2 3" key="1">
    <citation type="journal article" date="2017" name="Curr. Biol.">
        <title>Genome architecture and evolution of a unichromosomal asexual nematode.</title>
        <authorList>
            <person name="Fradin H."/>
            <person name="Zegar C."/>
            <person name="Gutwein M."/>
            <person name="Lucas J."/>
            <person name="Kovtun M."/>
            <person name="Corcoran D."/>
            <person name="Baugh L.R."/>
            <person name="Kiontke K."/>
            <person name="Gunsalus K."/>
            <person name="Fitch D.H."/>
            <person name="Piano F."/>
        </authorList>
    </citation>
    <scope>NUCLEOTIDE SEQUENCE [LARGE SCALE GENOMIC DNA]</scope>
    <source>
        <strain evidence="2">PF1309</strain>
    </source>
</reference>
<dbReference type="EMBL" id="LIAE01007525">
    <property type="protein sequence ID" value="PAV78717.1"/>
    <property type="molecule type" value="Genomic_DNA"/>
</dbReference>
<feature type="compositionally biased region" description="Low complexity" evidence="1">
    <location>
        <begin position="9"/>
        <end position="18"/>
    </location>
</feature>
<feature type="region of interest" description="Disordered" evidence="1">
    <location>
        <begin position="1"/>
        <end position="34"/>
    </location>
</feature>
<accession>A0A2A2KXX5</accession>
<sequence length="127" mass="14286">MSQPPPPYYNSQPGYYPQTQNAYPPPTYPQGTYYPNQQPQVVYVDRRPPPNDNTCWLYSLLALCCGCFLAGDRKIWSTTGCRMSDNSEDLEEQKDATQLSQANASVGSSSVAFDEDTLKEVGELFRK</sequence>
<name>A0A2A2KXX5_9BILA</name>
<feature type="region of interest" description="Disordered" evidence="1">
    <location>
        <begin position="82"/>
        <end position="109"/>
    </location>
</feature>
<evidence type="ECO:0000256" key="1">
    <source>
        <dbReference type="SAM" id="MobiDB-lite"/>
    </source>
</evidence>
<comment type="caution">
    <text evidence="2">The sequence shown here is derived from an EMBL/GenBank/DDBJ whole genome shotgun (WGS) entry which is preliminary data.</text>
</comment>
<gene>
    <name evidence="2" type="ORF">WR25_27096</name>
</gene>
<proteinExistence type="predicted"/>
<dbReference type="AlphaFoldDB" id="A0A2A2KXX5"/>
<keyword evidence="3" id="KW-1185">Reference proteome</keyword>